<feature type="compositionally biased region" description="Polar residues" evidence="8">
    <location>
        <begin position="251"/>
        <end position="261"/>
    </location>
</feature>
<proteinExistence type="predicted"/>
<feature type="domain" description="C2H2-type" evidence="9">
    <location>
        <begin position="54"/>
        <end position="76"/>
    </location>
</feature>
<evidence type="ECO:0000256" key="8">
    <source>
        <dbReference type="SAM" id="MobiDB-lite"/>
    </source>
</evidence>
<organism evidence="10 11">
    <name type="scientific">Abrus precatorius</name>
    <name type="common">Indian licorice</name>
    <name type="synonym">Glycine abrus</name>
    <dbReference type="NCBI Taxonomy" id="3816"/>
    <lineage>
        <taxon>Eukaryota</taxon>
        <taxon>Viridiplantae</taxon>
        <taxon>Streptophyta</taxon>
        <taxon>Embryophyta</taxon>
        <taxon>Tracheophyta</taxon>
        <taxon>Spermatophyta</taxon>
        <taxon>Magnoliopsida</taxon>
        <taxon>eudicotyledons</taxon>
        <taxon>Gunneridae</taxon>
        <taxon>Pentapetalae</taxon>
        <taxon>rosids</taxon>
        <taxon>fabids</taxon>
        <taxon>Fabales</taxon>
        <taxon>Fabaceae</taxon>
        <taxon>Papilionoideae</taxon>
        <taxon>50 kb inversion clade</taxon>
        <taxon>NPAAA clade</taxon>
        <taxon>indigoferoid/millettioid clade</taxon>
        <taxon>Abreae</taxon>
        <taxon>Abrus</taxon>
    </lineage>
</organism>
<evidence type="ECO:0000313" key="11">
    <source>
        <dbReference type="RefSeq" id="XP_027340806.1"/>
    </source>
</evidence>
<feature type="region of interest" description="Disordered" evidence="8">
    <location>
        <begin position="420"/>
        <end position="474"/>
    </location>
</feature>
<accession>A0A8B8KAR1</accession>
<dbReference type="InterPro" id="IPR036236">
    <property type="entry name" value="Znf_C2H2_sf"/>
</dbReference>
<dbReference type="RefSeq" id="XP_027340806.1">
    <property type="nucleotide sequence ID" value="XM_027485005.1"/>
</dbReference>
<keyword evidence="10" id="KW-1185">Reference proteome</keyword>
<dbReference type="InterPro" id="IPR044653">
    <property type="entry name" value="AZF1/2/3-like"/>
</dbReference>
<evidence type="ECO:0000256" key="7">
    <source>
        <dbReference type="PROSITE-ProRule" id="PRU00042"/>
    </source>
</evidence>
<dbReference type="PANTHER" id="PTHR45988:SF18">
    <property type="entry name" value="C2H2-TYPE ZINC FINGER FAMILY PROTEIN"/>
    <property type="match status" value="1"/>
</dbReference>
<evidence type="ECO:0000313" key="10">
    <source>
        <dbReference type="Proteomes" id="UP000694853"/>
    </source>
</evidence>
<feature type="compositionally biased region" description="Basic and acidic residues" evidence="8">
    <location>
        <begin position="1"/>
        <end position="11"/>
    </location>
</feature>
<dbReference type="PROSITE" id="PS50157">
    <property type="entry name" value="ZINC_FINGER_C2H2_2"/>
    <property type="match status" value="3"/>
</dbReference>
<evidence type="ECO:0000256" key="6">
    <source>
        <dbReference type="ARBA" id="ARBA00023163"/>
    </source>
</evidence>
<feature type="region of interest" description="Disordered" evidence="8">
    <location>
        <begin position="153"/>
        <end position="185"/>
    </location>
</feature>
<keyword evidence="2" id="KW-0677">Repeat</keyword>
<evidence type="ECO:0000256" key="2">
    <source>
        <dbReference type="ARBA" id="ARBA00022737"/>
    </source>
</evidence>
<dbReference type="PANTHER" id="PTHR45988">
    <property type="entry name" value="C2H2 TYPE ZINC FINGER TRANSCRIPTION FACTOR FAMILY-RELATED"/>
    <property type="match status" value="1"/>
</dbReference>
<dbReference type="Gene3D" id="3.30.160.60">
    <property type="entry name" value="Classic Zinc Finger"/>
    <property type="match status" value="2"/>
</dbReference>
<sequence length="474" mass="53144">MDSDKERQEVSDHEEESYENEEKMKGSQLGSFKDEAESMMVDEVALYNSAPGPRECNICGKTFRNGKALGGHRRSHFQALRKNQRKVKARFPNQNSRIGDINNRAICDYDDDDDVNDDPFMCDGKFTCFLCKKEFPSKNSLFGHMKSHPERSWRGVFPPTHHPHKHSSSSHNSDSMENHNEDEEDDDFVPNVAVLALDEEHVVLDLLQFTSPSWLTKDKRGRRCIGGYAAAETLAFIYSYAKLYRGESSNNKAGVEQNTPEVPTPQVPWKCNKSMIGESSTSGKPAGKKIKIYFSEMQVENKVEESDDCDDSDMVDGDDDEEDVMNENVDAEETLGRVQDHAGHFGESKLKKVEKGKNIENLALNKSKARDSEYVNEGQENLGGYKCGTCGKSFSTFQGLGGHRSIHKEKNIATMNASKASEAVAEENHSRSTSNMNKMDEASLNEETEADEACQSSGAKKMNFDLNEPYAMED</sequence>
<evidence type="ECO:0000259" key="9">
    <source>
        <dbReference type="PROSITE" id="PS50157"/>
    </source>
</evidence>
<dbReference type="Pfam" id="PF13912">
    <property type="entry name" value="zf-C2H2_6"/>
    <property type="match status" value="3"/>
</dbReference>
<dbReference type="AlphaFoldDB" id="A0A8B8KAR1"/>
<dbReference type="KEGG" id="aprc:113854137"/>
<gene>
    <name evidence="11" type="primary">LOC113854137</name>
</gene>
<dbReference type="SUPFAM" id="SSF57667">
    <property type="entry name" value="beta-beta-alpha zinc fingers"/>
    <property type="match status" value="1"/>
</dbReference>
<feature type="domain" description="C2H2-type" evidence="9">
    <location>
        <begin position="126"/>
        <end position="148"/>
    </location>
</feature>
<dbReference type="GO" id="GO:0003700">
    <property type="term" value="F:DNA-binding transcription factor activity"/>
    <property type="evidence" value="ECO:0007669"/>
    <property type="project" value="InterPro"/>
</dbReference>
<name>A0A8B8KAR1_ABRPR</name>
<dbReference type="GeneID" id="113854137"/>
<dbReference type="GO" id="GO:0000976">
    <property type="term" value="F:transcription cis-regulatory region binding"/>
    <property type="evidence" value="ECO:0007669"/>
    <property type="project" value="TreeGrafter"/>
</dbReference>
<evidence type="ECO:0000256" key="4">
    <source>
        <dbReference type="ARBA" id="ARBA00022833"/>
    </source>
</evidence>
<feature type="region of interest" description="Disordered" evidence="8">
    <location>
        <begin position="1"/>
        <end position="30"/>
    </location>
</feature>
<dbReference type="GO" id="GO:0005634">
    <property type="term" value="C:nucleus"/>
    <property type="evidence" value="ECO:0007669"/>
    <property type="project" value="TreeGrafter"/>
</dbReference>
<reference evidence="10" key="1">
    <citation type="journal article" date="2019" name="Toxins">
        <title>Detection of Abrin-Like and Prepropulchellin-Like Toxin Genes and Transcripts Using Whole Genome Sequencing and Full-Length Transcript Sequencing of Abrus precatorius.</title>
        <authorList>
            <person name="Hovde B.T."/>
            <person name="Daligault H.E."/>
            <person name="Hanschen E.R."/>
            <person name="Kunde Y.A."/>
            <person name="Johnson M.B."/>
            <person name="Starkenburg S.R."/>
            <person name="Johnson S.L."/>
        </authorList>
    </citation>
    <scope>NUCLEOTIDE SEQUENCE [LARGE SCALE GENOMIC DNA]</scope>
</reference>
<protein>
    <submittedName>
        <fullName evidence="11">Uncharacterized protein LOC113854137</fullName>
    </submittedName>
</protein>
<evidence type="ECO:0000256" key="5">
    <source>
        <dbReference type="ARBA" id="ARBA00023015"/>
    </source>
</evidence>
<dbReference type="InterPro" id="IPR013087">
    <property type="entry name" value="Znf_C2H2_type"/>
</dbReference>
<keyword evidence="4" id="KW-0862">Zinc</keyword>
<keyword evidence="1" id="KW-0479">Metal-binding</keyword>
<feature type="domain" description="C2H2-type" evidence="9">
    <location>
        <begin position="385"/>
        <end position="412"/>
    </location>
</feature>
<dbReference type="PROSITE" id="PS00028">
    <property type="entry name" value="ZINC_FINGER_C2H2_1"/>
    <property type="match status" value="3"/>
</dbReference>
<evidence type="ECO:0000256" key="3">
    <source>
        <dbReference type="ARBA" id="ARBA00022771"/>
    </source>
</evidence>
<dbReference type="GO" id="GO:0008270">
    <property type="term" value="F:zinc ion binding"/>
    <property type="evidence" value="ECO:0007669"/>
    <property type="project" value="UniProtKB-KW"/>
</dbReference>
<dbReference type="Proteomes" id="UP000694853">
    <property type="component" value="Unplaced"/>
</dbReference>
<keyword evidence="5" id="KW-0805">Transcription regulation</keyword>
<feature type="region of interest" description="Disordered" evidence="8">
    <location>
        <begin position="251"/>
        <end position="283"/>
    </location>
</feature>
<dbReference type="SMART" id="SM00355">
    <property type="entry name" value="ZnF_C2H2"/>
    <property type="match status" value="3"/>
</dbReference>
<feature type="compositionally biased region" description="Acidic residues" evidence="8">
    <location>
        <begin position="443"/>
        <end position="452"/>
    </location>
</feature>
<reference evidence="11" key="2">
    <citation type="submission" date="2025-08" db="UniProtKB">
        <authorList>
            <consortium name="RefSeq"/>
        </authorList>
    </citation>
    <scope>IDENTIFICATION</scope>
    <source>
        <tissue evidence="11">Young leaves</tissue>
    </source>
</reference>
<evidence type="ECO:0000256" key="1">
    <source>
        <dbReference type="ARBA" id="ARBA00022723"/>
    </source>
</evidence>
<keyword evidence="3 7" id="KW-0863">Zinc-finger</keyword>
<dbReference type="OrthoDB" id="6077919at2759"/>
<keyword evidence="6" id="KW-0804">Transcription</keyword>